<name>A0ABP0KQ16_9DINO</name>
<feature type="non-terminal residue" evidence="3">
    <location>
        <position position="239"/>
    </location>
</feature>
<reference evidence="3 4" key="1">
    <citation type="submission" date="2024-02" db="EMBL/GenBank/DDBJ databases">
        <authorList>
            <person name="Chen Y."/>
            <person name="Shah S."/>
            <person name="Dougan E. K."/>
            <person name="Thang M."/>
            <person name="Chan C."/>
        </authorList>
    </citation>
    <scope>NUCLEOTIDE SEQUENCE [LARGE SCALE GENOMIC DNA]</scope>
</reference>
<keyword evidence="1" id="KW-0812">Transmembrane</keyword>
<feature type="transmembrane region" description="Helical" evidence="1">
    <location>
        <begin position="177"/>
        <end position="201"/>
    </location>
</feature>
<feature type="chain" id="PRO_5046690799" evidence="2">
    <location>
        <begin position="31"/>
        <end position="239"/>
    </location>
</feature>
<comment type="caution">
    <text evidence="3">The sequence shown here is derived from an EMBL/GenBank/DDBJ whole genome shotgun (WGS) entry which is preliminary data.</text>
</comment>
<sequence>MILGRLALGPYRTASAGGVCHLLLWALCLGRMEPSLLECQAPWAASYVGAELLPRFCWARSWRTHWSNWQWTGRVQSFTFFLYRFRMDRWWFGLLVLMRIPLISLCVVLATDFPMAQACLTTLILSSYLVLQSWKQPWKAPILNWVDTFCSTVLLQISGVAGLGISLQEGESFAETFTLLLLVALFSGLILMVVALTVAVLQQCSMGQAQQRFLRLLEGSSDGMADRLEETNHREMVGA</sequence>
<evidence type="ECO:0000313" key="4">
    <source>
        <dbReference type="Proteomes" id="UP001642464"/>
    </source>
</evidence>
<feature type="transmembrane region" description="Helical" evidence="1">
    <location>
        <begin position="143"/>
        <end position="165"/>
    </location>
</feature>
<evidence type="ECO:0000256" key="2">
    <source>
        <dbReference type="SAM" id="SignalP"/>
    </source>
</evidence>
<dbReference type="Proteomes" id="UP001642464">
    <property type="component" value="Unassembled WGS sequence"/>
</dbReference>
<evidence type="ECO:0000313" key="3">
    <source>
        <dbReference type="EMBL" id="CAK9028947.1"/>
    </source>
</evidence>
<organism evidence="3 4">
    <name type="scientific">Durusdinium trenchii</name>
    <dbReference type="NCBI Taxonomy" id="1381693"/>
    <lineage>
        <taxon>Eukaryota</taxon>
        <taxon>Sar</taxon>
        <taxon>Alveolata</taxon>
        <taxon>Dinophyceae</taxon>
        <taxon>Suessiales</taxon>
        <taxon>Symbiodiniaceae</taxon>
        <taxon>Durusdinium</taxon>
    </lineage>
</organism>
<accession>A0ABP0KQ16</accession>
<feature type="transmembrane region" description="Helical" evidence="1">
    <location>
        <begin position="90"/>
        <end position="109"/>
    </location>
</feature>
<keyword evidence="4" id="KW-1185">Reference proteome</keyword>
<gene>
    <name evidence="3" type="ORF">SCF082_LOCUS18575</name>
</gene>
<keyword evidence="1" id="KW-0472">Membrane</keyword>
<evidence type="ECO:0000256" key="1">
    <source>
        <dbReference type="SAM" id="Phobius"/>
    </source>
</evidence>
<dbReference type="EMBL" id="CAXAMM010012448">
    <property type="protein sequence ID" value="CAK9028947.1"/>
    <property type="molecule type" value="Genomic_DNA"/>
</dbReference>
<keyword evidence="2" id="KW-0732">Signal</keyword>
<proteinExistence type="predicted"/>
<protein>
    <submittedName>
        <fullName evidence="3">Ephrin_rec_like domain-containing protein</fullName>
    </submittedName>
</protein>
<feature type="signal peptide" evidence="2">
    <location>
        <begin position="1"/>
        <end position="30"/>
    </location>
</feature>
<keyword evidence="1" id="KW-1133">Transmembrane helix</keyword>